<dbReference type="SUPFAM" id="SSF52540">
    <property type="entry name" value="P-loop containing nucleoside triphosphate hydrolases"/>
    <property type="match status" value="1"/>
</dbReference>
<dbReference type="AlphaFoldDB" id="A0A841TZA3"/>
<evidence type="ECO:0000256" key="6">
    <source>
        <dbReference type="SAM" id="MobiDB-lite"/>
    </source>
</evidence>
<protein>
    <submittedName>
        <fullName evidence="8">GTP-binding protein</fullName>
    </submittedName>
</protein>
<dbReference type="InterPro" id="IPR027417">
    <property type="entry name" value="P-loop_NTPase"/>
</dbReference>
<dbReference type="Pfam" id="PF07683">
    <property type="entry name" value="CobW_C"/>
    <property type="match status" value="1"/>
</dbReference>
<comment type="caution">
    <text evidence="8">The sequence shown here is derived from an EMBL/GenBank/DDBJ whole genome shotgun (WGS) entry which is preliminary data.</text>
</comment>
<feature type="compositionally biased region" description="Basic and acidic residues" evidence="6">
    <location>
        <begin position="217"/>
        <end position="236"/>
    </location>
</feature>
<evidence type="ECO:0000256" key="2">
    <source>
        <dbReference type="ARBA" id="ARBA00022801"/>
    </source>
</evidence>
<dbReference type="SUPFAM" id="SSF90002">
    <property type="entry name" value="Hypothetical protein YjiA, C-terminal domain"/>
    <property type="match status" value="1"/>
</dbReference>
<keyword evidence="3" id="KW-0143">Chaperone</keyword>
<dbReference type="Gene3D" id="3.30.1220.10">
    <property type="entry name" value="CobW-like, C-terminal domain"/>
    <property type="match status" value="1"/>
</dbReference>
<proteinExistence type="inferred from homology"/>
<dbReference type="PANTHER" id="PTHR13748">
    <property type="entry name" value="COBW-RELATED"/>
    <property type="match status" value="1"/>
</dbReference>
<dbReference type="GO" id="GO:0000166">
    <property type="term" value="F:nucleotide binding"/>
    <property type="evidence" value="ECO:0007669"/>
    <property type="project" value="UniProtKB-KW"/>
</dbReference>
<evidence type="ECO:0000256" key="1">
    <source>
        <dbReference type="ARBA" id="ARBA00022741"/>
    </source>
</evidence>
<reference evidence="8 9" key="1">
    <citation type="submission" date="2020-08" db="EMBL/GenBank/DDBJ databases">
        <title>Cohnella phylogeny.</title>
        <authorList>
            <person name="Dunlap C."/>
        </authorList>
    </citation>
    <scope>NUCLEOTIDE SEQUENCE [LARGE SCALE GENOMIC DNA]</scope>
    <source>
        <strain evidence="8 9">DSM 25239</strain>
    </source>
</reference>
<gene>
    <name evidence="8" type="ORF">H7B90_19620</name>
</gene>
<dbReference type="InterPro" id="IPR051316">
    <property type="entry name" value="Zinc-reg_GTPase_activator"/>
</dbReference>
<evidence type="ECO:0000256" key="4">
    <source>
        <dbReference type="ARBA" id="ARBA00034320"/>
    </source>
</evidence>
<dbReference type="InterPro" id="IPR003495">
    <property type="entry name" value="CobW/HypB/UreG_nucleotide-bd"/>
</dbReference>
<keyword evidence="9" id="KW-1185">Reference proteome</keyword>
<comment type="catalytic activity">
    <reaction evidence="5">
        <text>GTP + H2O = GDP + phosphate + H(+)</text>
        <dbReference type="Rhea" id="RHEA:19669"/>
        <dbReference type="ChEBI" id="CHEBI:15377"/>
        <dbReference type="ChEBI" id="CHEBI:15378"/>
        <dbReference type="ChEBI" id="CHEBI:37565"/>
        <dbReference type="ChEBI" id="CHEBI:43474"/>
        <dbReference type="ChEBI" id="CHEBI:58189"/>
    </reaction>
    <physiologicalReaction direction="left-to-right" evidence="5">
        <dbReference type="Rhea" id="RHEA:19670"/>
    </physiologicalReaction>
</comment>
<dbReference type="Proteomes" id="UP000553776">
    <property type="component" value="Unassembled WGS sequence"/>
</dbReference>
<dbReference type="EMBL" id="JACJVR010000076">
    <property type="protein sequence ID" value="MBB6693606.1"/>
    <property type="molecule type" value="Genomic_DNA"/>
</dbReference>
<evidence type="ECO:0000313" key="8">
    <source>
        <dbReference type="EMBL" id="MBB6693606.1"/>
    </source>
</evidence>
<accession>A0A841TZA3</accession>
<comment type="similarity">
    <text evidence="4">Belongs to the SIMIBI class G3E GTPase family. ZNG1 subfamily.</text>
</comment>
<feature type="region of interest" description="Disordered" evidence="6">
    <location>
        <begin position="217"/>
        <end position="248"/>
    </location>
</feature>
<organism evidence="8 9">
    <name type="scientific">Cohnella xylanilytica</name>
    <dbReference type="NCBI Taxonomy" id="557555"/>
    <lineage>
        <taxon>Bacteria</taxon>
        <taxon>Bacillati</taxon>
        <taxon>Bacillota</taxon>
        <taxon>Bacilli</taxon>
        <taxon>Bacillales</taxon>
        <taxon>Paenibacillaceae</taxon>
        <taxon>Cohnella</taxon>
    </lineage>
</organism>
<evidence type="ECO:0000256" key="5">
    <source>
        <dbReference type="ARBA" id="ARBA00049117"/>
    </source>
</evidence>
<evidence type="ECO:0000313" key="9">
    <source>
        <dbReference type="Proteomes" id="UP000553776"/>
    </source>
</evidence>
<dbReference type="InterPro" id="IPR011629">
    <property type="entry name" value="CobW-like_C"/>
</dbReference>
<dbReference type="Gene3D" id="3.40.50.300">
    <property type="entry name" value="P-loop containing nucleotide triphosphate hydrolases"/>
    <property type="match status" value="1"/>
</dbReference>
<dbReference type="PANTHER" id="PTHR13748:SF62">
    <property type="entry name" value="COBW DOMAIN-CONTAINING PROTEIN"/>
    <property type="match status" value="1"/>
</dbReference>
<dbReference type="CDD" id="cd03112">
    <property type="entry name" value="CobW-like"/>
    <property type="match status" value="1"/>
</dbReference>
<dbReference type="GO" id="GO:0016787">
    <property type="term" value="F:hydrolase activity"/>
    <property type="evidence" value="ECO:0007669"/>
    <property type="project" value="UniProtKB-KW"/>
</dbReference>
<keyword evidence="2" id="KW-0378">Hydrolase</keyword>
<dbReference type="InterPro" id="IPR036627">
    <property type="entry name" value="CobW-likC_sf"/>
</dbReference>
<evidence type="ECO:0000256" key="3">
    <source>
        <dbReference type="ARBA" id="ARBA00023186"/>
    </source>
</evidence>
<dbReference type="GO" id="GO:0005737">
    <property type="term" value="C:cytoplasm"/>
    <property type="evidence" value="ECO:0007669"/>
    <property type="project" value="TreeGrafter"/>
</dbReference>
<dbReference type="SMART" id="SM00833">
    <property type="entry name" value="CobW_C"/>
    <property type="match status" value="1"/>
</dbReference>
<evidence type="ECO:0000259" key="7">
    <source>
        <dbReference type="SMART" id="SM00833"/>
    </source>
</evidence>
<name>A0A841TZA3_9BACL</name>
<dbReference type="Pfam" id="PF02492">
    <property type="entry name" value="cobW"/>
    <property type="match status" value="1"/>
</dbReference>
<sequence length="347" mass="38647">MENEERNRTENVIGVYLLSGFLGSGKTTLLRNLLNESRRKGLKPAVLMNEAGDVNLDGLAVDASVPMAELLGGCICCTIKSDVGMELLNLAKRYRPDVVFIESTGIAQPLEIIDAVSETSLYERLELRGILTVVDAGHLLDRVRIGSGKTFKLMKEQIRASTLLLLNKADLVREEELRELEDLLREWNPRADVVVTVKCETDLSAIWDGAGDRSALDAARRQEDRERGEESGEERNGGGSPFRVLGSGGRDHDHVNVVTYYLPGPLDSTAFERFLQELPEGIYRAKGIVTFRDTASRFLFQYAYRESDFLRITPQKTVHDAAVFIGEGFSRSELIGRLEKLIANAEE</sequence>
<keyword evidence="1" id="KW-0547">Nucleotide-binding</keyword>
<feature type="domain" description="CobW C-terminal" evidence="7">
    <location>
        <begin position="255"/>
        <end position="342"/>
    </location>
</feature>